<evidence type="ECO:0008006" key="3">
    <source>
        <dbReference type="Google" id="ProtNLM"/>
    </source>
</evidence>
<organism evidence="1 2">
    <name type="scientific">Labilithrix luteola</name>
    <dbReference type="NCBI Taxonomy" id="1391654"/>
    <lineage>
        <taxon>Bacteria</taxon>
        <taxon>Pseudomonadati</taxon>
        <taxon>Myxococcota</taxon>
        <taxon>Polyangia</taxon>
        <taxon>Polyangiales</taxon>
        <taxon>Labilitrichaceae</taxon>
        <taxon>Labilithrix</taxon>
    </lineage>
</organism>
<dbReference type="RefSeq" id="WP_146653992.1">
    <property type="nucleotide sequence ID" value="NZ_CP012333.1"/>
</dbReference>
<protein>
    <recommendedName>
        <fullName evidence="3">Phage protein</fullName>
    </recommendedName>
</protein>
<accession>A0A0K1QBM6</accession>
<dbReference type="KEGG" id="llu:AKJ09_09849"/>
<dbReference type="AlphaFoldDB" id="A0A0K1QBM6"/>
<dbReference type="STRING" id="1391654.AKJ09_09849"/>
<dbReference type="OrthoDB" id="5465205at2"/>
<keyword evidence="2" id="KW-1185">Reference proteome</keyword>
<proteinExistence type="predicted"/>
<evidence type="ECO:0000313" key="2">
    <source>
        <dbReference type="Proteomes" id="UP000064967"/>
    </source>
</evidence>
<name>A0A0K1QBM6_9BACT</name>
<dbReference type="Proteomes" id="UP000064967">
    <property type="component" value="Chromosome"/>
</dbReference>
<gene>
    <name evidence="1" type="ORF">AKJ09_09849</name>
</gene>
<reference evidence="1 2" key="1">
    <citation type="submission" date="2015-08" db="EMBL/GenBank/DDBJ databases">
        <authorList>
            <person name="Babu N.S."/>
            <person name="Beckwith C.J."/>
            <person name="Beseler K.G."/>
            <person name="Brison A."/>
            <person name="Carone J.V."/>
            <person name="Caskin T.P."/>
            <person name="Diamond M."/>
            <person name="Durham M.E."/>
            <person name="Foxe J.M."/>
            <person name="Go M."/>
            <person name="Henderson B.A."/>
            <person name="Jones I.B."/>
            <person name="McGettigan J.A."/>
            <person name="Micheletti S.J."/>
            <person name="Nasrallah M.E."/>
            <person name="Ortiz D."/>
            <person name="Piller C.R."/>
            <person name="Privatt S.R."/>
            <person name="Schneider S.L."/>
            <person name="Sharp S."/>
            <person name="Smith T.C."/>
            <person name="Stanton J.D."/>
            <person name="Ullery H.E."/>
            <person name="Wilson R.J."/>
            <person name="Serrano M.G."/>
            <person name="Buck G."/>
            <person name="Lee V."/>
            <person name="Wang Y."/>
            <person name="Carvalho R."/>
            <person name="Voegtly L."/>
            <person name="Shi R."/>
            <person name="Duckworth R."/>
            <person name="Johnson A."/>
            <person name="Loviza R."/>
            <person name="Walstead R."/>
            <person name="Shah Z."/>
            <person name="Kiflezghi M."/>
            <person name="Wade K."/>
            <person name="Ball S.L."/>
            <person name="Bradley K.W."/>
            <person name="Asai D.J."/>
            <person name="Bowman C.A."/>
            <person name="Russell D.A."/>
            <person name="Pope W.H."/>
            <person name="Jacobs-Sera D."/>
            <person name="Hendrix R.W."/>
            <person name="Hatfull G.F."/>
        </authorList>
    </citation>
    <scope>NUCLEOTIDE SEQUENCE [LARGE SCALE GENOMIC DNA]</scope>
    <source>
        <strain evidence="1 2">DSM 27648</strain>
    </source>
</reference>
<dbReference type="EMBL" id="CP012333">
    <property type="protein sequence ID" value="AKV03186.1"/>
    <property type="molecule type" value="Genomic_DNA"/>
</dbReference>
<evidence type="ECO:0000313" key="1">
    <source>
        <dbReference type="EMBL" id="AKV03186.1"/>
    </source>
</evidence>
<sequence>MAAITTQRDGSIRIVDFDKRPLAAGVVARKGGRVAVNATGFYCPATGAATELVLHAIFVETVDNSGGAAGAKSANVRFFRERTLLLQNNDAGTAVTTAARERVCYQLDDQTVTGDNAKAPAGVVYDVTAEGVWVDEGVSGTGVTDVD</sequence>